<dbReference type="PROSITE" id="PS00108">
    <property type="entry name" value="PROTEIN_KINASE_ST"/>
    <property type="match status" value="1"/>
</dbReference>
<proteinExistence type="predicted"/>
<dbReference type="InterPro" id="IPR011009">
    <property type="entry name" value="Kinase-like_dom_sf"/>
</dbReference>
<keyword evidence="9" id="KW-0732">Signal</keyword>
<evidence type="ECO:0000256" key="18">
    <source>
        <dbReference type="ARBA" id="ARBA00047899"/>
    </source>
</evidence>
<dbReference type="SMART" id="SM00220">
    <property type="entry name" value="S_TKc"/>
    <property type="match status" value="1"/>
</dbReference>
<gene>
    <name evidence="21" type="ORF">L484_019255</name>
</gene>
<keyword evidence="5" id="KW-0597">Phosphoprotein</keyword>
<dbReference type="GO" id="GO:0004674">
    <property type="term" value="F:protein serine/threonine kinase activity"/>
    <property type="evidence" value="ECO:0007669"/>
    <property type="project" value="UniProtKB-KW"/>
</dbReference>
<keyword evidence="8" id="KW-0812">Transmembrane</keyword>
<keyword evidence="17" id="KW-0325">Glycoprotein</keyword>
<keyword evidence="13" id="KW-0067">ATP-binding</keyword>
<evidence type="ECO:0000256" key="19">
    <source>
        <dbReference type="ARBA" id="ARBA00048679"/>
    </source>
</evidence>
<evidence type="ECO:0000256" key="14">
    <source>
        <dbReference type="ARBA" id="ARBA00022989"/>
    </source>
</evidence>
<comment type="catalytic activity">
    <reaction evidence="19">
        <text>L-seryl-[protein] + ATP = O-phospho-L-seryl-[protein] + ADP + H(+)</text>
        <dbReference type="Rhea" id="RHEA:17989"/>
        <dbReference type="Rhea" id="RHEA-COMP:9863"/>
        <dbReference type="Rhea" id="RHEA-COMP:11604"/>
        <dbReference type="ChEBI" id="CHEBI:15378"/>
        <dbReference type="ChEBI" id="CHEBI:29999"/>
        <dbReference type="ChEBI" id="CHEBI:30616"/>
        <dbReference type="ChEBI" id="CHEBI:83421"/>
        <dbReference type="ChEBI" id="CHEBI:456216"/>
        <dbReference type="EC" id="2.7.11.1"/>
    </reaction>
</comment>
<dbReference type="GO" id="GO:0005886">
    <property type="term" value="C:plasma membrane"/>
    <property type="evidence" value="ECO:0007669"/>
    <property type="project" value="UniProtKB-SubCell"/>
</dbReference>
<evidence type="ECO:0000313" key="22">
    <source>
        <dbReference type="Proteomes" id="UP000030645"/>
    </source>
</evidence>
<dbReference type="Proteomes" id="UP000030645">
    <property type="component" value="Unassembled WGS sequence"/>
</dbReference>
<keyword evidence="15" id="KW-0472">Membrane</keyword>
<dbReference type="Pfam" id="PF00069">
    <property type="entry name" value="Pkinase"/>
    <property type="match status" value="1"/>
</dbReference>
<evidence type="ECO:0000313" key="21">
    <source>
        <dbReference type="EMBL" id="EXB51262.1"/>
    </source>
</evidence>
<keyword evidence="6" id="KW-0433">Leucine-rich repeat</keyword>
<keyword evidence="12 21" id="KW-0418">Kinase</keyword>
<evidence type="ECO:0000256" key="8">
    <source>
        <dbReference type="ARBA" id="ARBA00022692"/>
    </source>
</evidence>
<keyword evidence="22" id="KW-1185">Reference proteome</keyword>
<keyword evidence="16 21" id="KW-0675">Receptor</keyword>
<sequence length="347" mass="39055">MSAAGVYKQLLNKAQSLGIWKKSNNGKHSNWDWKSHQLGGIRFGGKPSKWPYTGNNRKIEDPENSLAGKIPDTLGSCTSLVYLCLRGQLVSRYNSKVSVFFKRNSRDQSFSQQLVWKNSKILGGISFSTRFKLGISFSEIIDFQGNIFEALVYEFMVNGNLERWLHEEGNLNLLQRLNIAIDVANVLDYIHNHFDIKIAHCDLKPRNILMDSDMTSHVGNFGLARFLPHDSRPSFSSNPTSSIGLRGSVGYAAPEYGMGSEVSTSGDMYSYGILLLEMFTGKKPTDDMFKDDMNLHNFVSLALPQHVEEILDPKILLQGDHDEENTSDKTRFHDATRNNSGVLGFYL</sequence>
<evidence type="ECO:0000256" key="7">
    <source>
        <dbReference type="ARBA" id="ARBA00022679"/>
    </source>
</evidence>
<name>W9QR26_9ROSA</name>
<dbReference type="InterPro" id="IPR051564">
    <property type="entry name" value="LRR_receptor-like_kinase"/>
</dbReference>
<evidence type="ECO:0000256" key="17">
    <source>
        <dbReference type="ARBA" id="ARBA00023180"/>
    </source>
</evidence>
<evidence type="ECO:0000256" key="13">
    <source>
        <dbReference type="ARBA" id="ARBA00022840"/>
    </source>
</evidence>
<reference evidence="22" key="1">
    <citation type="submission" date="2013-01" db="EMBL/GenBank/DDBJ databases">
        <title>Draft Genome Sequence of a Mulberry Tree, Morus notabilis C.K. Schneid.</title>
        <authorList>
            <person name="He N."/>
            <person name="Zhao S."/>
        </authorList>
    </citation>
    <scope>NUCLEOTIDE SEQUENCE</scope>
</reference>
<keyword evidence="14" id="KW-1133">Transmembrane helix</keyword>
<evidence type="ECO:0000256" key="1">
    <source>
        <dbReference type="ARBA" id="ARBA00004162"/>
    </source>
</evidence>
<evidence type="ECO:0000256" key="15">
    <source>
        <dbReference type="ARBA" id="ARBA00023136"/>
    </source>
</evidence>
<comment type="subcellular location">
    <subcellularLocation>
        <location evidence="1">Cell membrane</location>
        <topology evidence="1">Single-pass membrane protein</topology>
    </subcellularLocation>
</comment>
<accession>W9QR26</accession>
<organism evidence="21 22">
    <name type="scientific">Morus notabilis</name>
    <dbReference type="NCBI Taxonomy" id="981085"/>
    <lineage>
        <taxon>Eukaryota</taxon>
        <taxon>Viridiplantae</taxon>
        <taxon>Streptophyta</taxon>
        <taxon>Embryophyta</taxon>
        <taxon>Tracheophyta</taxon>
        <taxon>Spermatophyta</taxon>
        <taxon>Magnoliopsida</taxon>
        <taxon>eudicotyledons</taxon>
        <taxon>Gunneridae</taxon>
        <taxon>Pentapetalae</taxon>
        <taxon>rosids</taxon>
        <taxon>fabids</taxon>
        <taxon>Rosales</taxon>
        <taxon>Moraceae</taxon>
        <taxon>Moreae</taxon>
        <taxon>Morus</taxon>
    </lineage>
</organism>
<dbReference type="PANTHER" id="PTHR48055">
    <property type="entry name" value="LEUCINE-RICH REPEAT RECEPTOR PROTEIN KINASE EMS1"/>
    <property type="match status" value="1"/>
</dbReference>
<dbReference type="EC" id="2.7.11.1" evidence="2"/>
<evidence type="ECO:0000256" key="10">
    <source>
        <dbReference type="ARBA" id="ARBA00022737"/>
    </source>
</evidence>
<keyword evidence="4" id="KW-0723">Serine/threonine-protein kinase</keyword>
<evidence type="ECO:0000256" key="11">
    <source>
        <dbReference type="ARBA" id="ARBA00022741"/>
    </source>
</evidence>
<evidence type="ECO:0000256" key="9">
    <source>
        <dbReference type="ARBA" id="ARBA00022729"/>
    </source>
</evidence>
<keyword evidence="10" id="KW-0677">Repeat</keyword>
<dbReference type="SUPFAM" id="SSF56112">
    <property type="entry name" value="Protein kinase-like (PK-like)"/>
    <property type="match status" value="1"/>
</dbReference>
<dbReference type="PANTHER" id="PTHR48055:SF55">
    <property type="entry name" value="PROTEIN KINASE DOMAIN-CONTAINING PROTEIN"/>
    <property type="match status" value="1"/>
</dbReference>
<dbReference type="eggNOG" id="ENOG502QPYS">
    <property type="taxonomic scope" value="Eukaryota"/>
</dbReference>
<dbReference type="PROSITE" id="PS50011">
    <property type="entry name" value="PROTEIN_KINASE_DOM"/>
    <property type="match status" value="1"/>
</dbReference>
<comment type="catalytic activity">
    <reaction evidence="18">
        <text>L-threonyl-[protein] + ATP = O-phospho-L-threonyl-[protein] + ADP + H(+)</text>
        <dbReference type="Rhea" id="RHEA:46608"/>
        <dbReference type="Rhea" id="RHEA-COMP:11060"/>
        <dbReference type="Rhea" id="RHEA-COMP:11605"/>
        <dbReference type="ChEBI" id="CHEBI:15378"/>
        <dbReference type="ChEBI" id="CHEBI:30013"/>
        <dbReference type="ChEBI" id="CHEBI:30616"/>
        <dbReference type="ChEBI" id="CHEBI:61977"/>
        <dbReference type="ChEBI" id="CHEBI:456216"/>
        <dbReference type="EC" id="2.7.11.1"/>
    </reaction>
</comment>
<dbReference type="InterPro" id="IPR008271">
    <property type="entry name" value="Ser/Thr_kinase_AS"/>
</dbReference>
<feature type="domain" description="Protein kinase" evidence="20">
    <location>
        <begin position="1"/>
        <end position="347"/>
    </location>
</feature>
<evidence type="ECO:0000256" key="6">
    <source>
        <dbReference type="ARBA" id="ARBA00022614"/>
    </source>
</evidence>
<protein>
    <recommendedName>
        <fullName evidence="2">non-specific serine/threonine protein kinase</fullName>
        <ecNumber evidence="2">2.7.11.1</ecNumber>
    </recommendedName>
</protein>
<keyword evidence="3" id="KW-1003">Cell membrane</keyword>
<dbReference type="EMBL" id="KE344035">
    <property type="protein sequence ID" value="EXB51262.1"/>
    <property type="molecule type" value="Genomic_DNA"/>
</dbReference>
<evidence type="ECO:0000256" key="3">
    <source>
        <dbReference type="ARBA" id="ARBA00022475"/>
    </source>
</evidence>
<evidence type="ECO:0000256" key="16">
    <source>
        <dbReference type="ARBA" id="ARBA00023170"/>
    </source>
</evidence>
<evidence type="ECO:0000256" key="12">
    <source>
        <dbReference type="ARBA" id="ARBA00022777"/>
    </source>
</evidence>
<dbReference type="AlphaFoldDB" id="W9QR26"/>
<evidence type="ECO:0000256" key="5">
    <source>
        <dbReference type="ARBA" id="ARBA00022553"/>
    </source>
</evidence>
<evidence type="ECO:0000259" key="20">
    <source>
        <dbReference type="PROSITE" id="PS50011"/>
    </source>
</evidence>
<dbReference type="Gene3D" id="1.10.510.10">
    <property type="entry name" value="Transferase(Phosphotransferase) domain 1"/>
    <property type="match status" value="1"/>
</dbReference>
<dbReference type="InterPro" id="IPR000719">
    <property type="entry name" value="Prot_kinase_dom"/>
</dbReference>
<evidence type="ECO:0000256" key="2">
    <source>
        <dbReference type="ARBA" id="ARBA00012513"/>
    </source>
</evidence>
<keyword evidence="7" id="KW-0808">Transferase</keyword>
<dbReference type="FunFam" id="1.10.510.10:FF:000358">
    <property type="entry name" value="Putative leucine-rich repeat receptor-like serine/threonine-protein kinase"/>
    <property type="match status" value="1"/>
</dbReference>
<dbReference type="GO" id="GO:0005524">
    <property type="term" value="F:ATP binding"/>
    <property type="evidence" value="ECO:0007669"/>
    <property type="project" value="UniProtKB-KW"/>
</dbReference>
<dbReference type="STRING" id="981085.W9QR26"/>
<evidence type="ECO:0000256" key="4">
    <source>
        <dbReference type="ARBA" id="ARBA00022527"/>
    </source>
</evidence>
<keyword evidence="11" id="KW-0547">Nucleotide-binding</keyword>